<proteinExistence type="predicted"/>
<evidence type="ECO:0000313" key="2">
    <source>
        <dbReference type="WBParaSite" id="TMUE_3000014444.1"/>
    </source>
</evidence>
<organism evidence="1 2">
    <name type="scientific">Trichuris muris</name>
    <name type="common">Mouse whipworm</name>
    <dbReference type="NCBI Taxonomy" id="70415"/>
    <lineage>
        <taxon>Eukaryota</taxon>
        <taxon>Metazoa</taxon>
        <taxon>Ecdysozoa</taxon>
        <taxon>Nematoda</taxon>
        <taxon>Enoplea</taxon>
        <taxon>Dorylaimia</taxon>
        <taxon>Trichinellida</taxon>
        <taxon>Trichuridae</taxon>
        <taxon>Trichuris</taxon>
    </lineage>
</organism>
<dbReference type="Proteomes" id="UP000046395">
    <property type="component" value="Unassembled WGS sequence"/>
</dbReference>
<reference evidence="2" key="1">
    <citation type="submission" date="2019-12" db="UniProtKB">
        <authorList>
            <consortium name="WormBaseParasite"/>
        </authorList>
    </citation>
    <scope>IDENTIFICATION</scope>
</reference>
<keyword evidence="1" id="KW-1185">Reference proteome</keyword>
<name>A0A5S6R584_TRIMR</name>
<evidence type="ECO:0000313" key="1">
    <source>
        <dbReference type="Proteomes" id="UP000046395"/>
    </source>
</evidence>
<protein>
    <submittedName>
        <fullName evidence="2">Uncharacterized protein</fullName>
    </submittedName>
</protein>
<sequence length="202" mass="22439">MCVPMEVTLAGYGGEPTFQGNLLLAIGDPLRGNLLLLSARIIQSDAKVGQPGGAPFCLRCNANFTLHSNVFARQRPSYAAIRLADSAKGRRHNKQMVNFTCNEGPLGKCCRKEAKRDSASAILFSVLSKKNLISKFEFFRKKRQPVSGVHKNSNANRSSQLKLPSQVTITHWTMAQWTRTDWSMIFSEIIKAAYNRSTKGAY</sequence>
<dbReference type="WBParaSite" id="TMUE_3000014444.1">
    <property type="protein sequence ID" value="TMUE_3000014444.1"/>
    <property type="gene ID" value="WBGene00285889"/>
</dbReference>
<dbReference type="AlphaFoldDB" id="A0A5S6R584"/>
<accession>A0A5S6R584</accession>